<evidence type="ECO:0000313" key="2">
    <source>
        <dbReference type="Proteomes" id="UP001359886"/>
    </source>
</evidence>
<dbReference type="PANTHER" id="PTHR17985:SF8">
    <property type="entry name" value="TRANSPORT AND GOLGI ORGANIZATION PROTEIN 2 HOMOLOG"/>
    <property type="match status" value="1"/>
</dbReference>
<sequence>MCLILFAWRTHPRYRLVLAANRDEFHARPTAAAQFWDDHPGLLAGRDLQAGGTWLGVTGSGRFAAITNYREPRQPEPPPARSRGHLVRDVLIARAAPSACADRVAASGQAYGGFSLLLGDADELVCVSNRAPAPVAVSAGVHALSNHLIDTDWPKVRRGRERLSAALEAERIDPDALLELLAHDRPIAGEEPPGFDPRLDPERLSRLLFIRSPEYGTRSSSVVLIDHEGRLEFVERQYGPEGGTIDTRRFSLEPDRA</sequence>
<dbReference type="Pfam" id="PF05742">
    <property type="entry name" value="TANGO2"/>
    <property type="match status" value="1"/>
</dbReference>
<accession>A0AAW9RGE7</accession>
<name>A0AAW9RGE7_9GAMM</name>
<proteinExistence type="predicted"/>
<dbReference type="EMBL" id="JAZHOG010000006">
    <property type="protein sequence ID" value="MEJ8568054.1"/>
    <property type="molecule type" value="Genomic_DNA"/>
</dbReference>
<dbReference type="RefSeq" id="WP_354695377.1">
    <property type="nucleotide sequence ID" value="NZ_JAZHOG010000006.1"/>
</dbReference>
<gene>
    <name evidence="1" type="ORF">V3330_10490</name>
</gene>
<keyword evidence="2" id="KW-1185">Reference proteome</keyword>
<dbReference type="InterPro" id="IPR008551">
    <property type="entry name" value="TANGO2"/>
</dbReference>
<reference evidence="1 2" key="1">
    <citation type="submission" date="2024-02" db="EMBL/GenBank/DDBJ databases">
        <title>A novel Wenzhouxiangellaceae bacterium, isolated from coastal sediments.</title>
        <authorList>
            <person name="Du Z.-J."/>
            <person name="Ye Y.-Q."/>
            <person name="Zhang X.-Y."/>
        </authorList>
    </citation>
    <scope>NUCLEOTIDE SEQUENCE [LARGE SCALE GENOMIC DNA]</scope>
    <source>
        <strain evidence="1 2">CH-27</strain>
    </source>
</reference>
<comment type="caution">
    <text evidence="1">The sequence shown here is derived from an EMBL/GenBank/DDBJ whole genome shotgun (WGS) entry which is preliminary data.</text>
</comment>
<dbReference type="Proteomes" id="UP001359886">
    <property type="component" value="Unassembled WGS sequence"/>
</dbReference>
<organism evidence="1 2">
    <name type="scientific">Elongatibacter sediminis</name>
    <dbReference type="NCBI Taxonomy" id="3119006"/>
    <lineage>
        <taxon>Bacteria</taxon>
        <taxon>Pseudomonadati</taxon>
        <taxon>Pseudomonadota</taxon>
        <taxon>Gammaproteobacteria</taxon>
        <taxon>Chromatiales</taxon>
        <taxon>Wenzhouxiangellaceae</taxon>
        <taxon>Elongatibacter</taxon>
    </lineage>
</organism>
<evidence type="ECO:0000313" key="1">
    <source>
        <dbReference type="EMBL" id="MEJ8568054.1"/>
    </source>
</evidence>
<protein>
    <submittedName>
        <fullName evidence="1">NRDE family protein</fullName>
    </submittedName>
</protein>
<dbReference type="PANTHER" id="PTHR17985">
    <property type="entry name" value="SER/THR-RICH PROTEIN T10 IN DGCR REGION"/>
    <property type="match status" value="1"/>
</dbReference>
<dbReference type="AlphaFoldDB" id="A0AAW9RGE7"/>